<dbReference type="EMBL" id="CP002623">
    <property type="protein sequence ID" value="AEI96087.1"/>
    <property type="molecule type" value="Genomic_DNA"/>
</dbReference>
<evidence type="ECO:0000313" key="11">
    <source>
        <dbReference type="EMBL" id="AEI96087.1"/>
    </source>
</evidence>
<dbReference type="GO" id="GO:0000049">
    <property type="term" value="F:tRNA binding"/>
    <property type="evidence" value="ECO:0007669"/>
    <property type="project" value="TreeGrafter"/>
</dbReference>
<keyword evidence="7" id="KW-0460">Magnesium</keyword>
<feature type="domain" description="Poly A polymerase head" evidence="9">
    <location>
        <begin position="35"/>
        <end position="157"/>
    </location>
</feature>
<dbReference type="GO" id="GO:0016779">
    <property type="term" value="F:nucleotidyltransferase activity"/>
    <property type="evidence" value="ECO:0007669"/>
    <property type="project" value="UniProtKB-KW"/>
</dbReference>
<dbReference type="GO" id="GO:0008033">
    <property type="term" value="P:tRNA processing"/>
    <property type="evidence" value="ECO:0007669"/>
    <property type="project" value="UniProtKB-KW"/>
</dbReference>
<dbReference type="RefSeq" id="WP_013963966.1">
    <property type="nucleotide sequence ID" value="NC_015730.1"/>
</dbReference>
<evidence type="ECO:0000313" key="12">
    <source>
        <dbReference type="Proteomes" id="UP000001353"/>
    </source>
</evidence>
<evidence type="ECO:0000256" key="5">
    <source>
        <dbReference type="ARBA" id="ARBA00022723"/>
    </source>
</evidence>
<sequence length="392" mass="42131">MDRSDVINLPADTAWLHDADAQAVCAALSSEGGAVYFVGGCVRDALLGIAGSDVDLATDQTPENVMRLANAAGLRAVPTGLDHGTVTIVSGGTGFEVTTFRSDTSTDGRYAVVCFSTDIREDARRRDFTMNALYAAPAGQLVDPLHGMQDCLNRRVRFIEDPQKRIREDYLRILRFFRFHAWYADPDAGFDPDALDAIAQNTARLAQLSAERIGAEMMKLLRAPDPAPSVAVMRQTGCLGIVLPGSDDQFLGPVVHLEAAMGHGPDPVLRLSALGGDTAEDSLRLSRAEARKLKQLQAFGFGPMSLAEIAYRENADLARGAAILRAAFASQPVPASTLDEISKGADAKFPVKAADLMPTYQGKALGDRVRLLEQQWIASGFSLTRDALLALE</sequence>
<dbReference type="InterPro" id="IPR043519">
    <property type="entry name" value="NT_sf"/>
</dbReference>
<comment type="similarity">
    <text evidence="8">Belongs to the tRNA nucleotidyltransferase/poly(A) polymerase family.</text>
</comment>
<dbReference type="SUPFAM" id="SSF81301">
    <property type="entry name" value="Nucleotidyltransferase"/>
    <property type="match status" value="1"/>
</dbReference>
<dbReference type="Proteomes" id="UP000001353">
    <property type="component" value="Chromosome"/>
</dbReference>
<keyword evidence="8" id="KW-0694">RNA-binding</keyword>
<keyword evidence="12" id="KW-1185">Reference proteome</keyword>
<dbReference type="Pfam" id="PF01743">
    <property type="entry name" value="PolyA_pol"/>
    <property type="match status" value="1"/>
</dbReference>
<protein>
    <submittedName>
        <fullName evidence="11">Poly A polymerase-like protein</fullName>
    </submittedName>
</protein>
<evidence type="ECO:0000259" key="10">
    <source>
        <dbReference type="Pfam" id="PF12627"/>
    </source>
</evidence>
<evidence type="ECO:0000256" key="6">
    <source>
        <dbReference type="ARBA" id="ARBA00022741"/>
    </source>
</evidence>
<dbReference type="KEGG" id="rli:RLO149_c041910"/>
<reference evidence="11 12" key="1">
    <citation type="journal article" date="2011" name="BMC Genomics">
        <title>Comparative genome analysis and genome-guided physiological analysis of Roseobacter litoralis.</title>
        <authorList>
            <person name="Kalhoefer D."/>
            <person name="Thole S."/>
            <person name="Voget S."/>
            <person name="Lehmann R."/>
            <person name="Liesegang H."/>
            <person name="Wollher A."/>
            <person name="Daniel R."/>
            <person name="Simon M."/>
            <person name="Brinkhoff T."/>
        </authorList>
    </citation>
    <scope>NUCLEOTIDE SEQUENCE [LARGE SCALE GENOMIC DNA]</scope>
    <source>
        <strain evidence="12">ATCC 49566 / DSM 6996 / JCM 21268 / NBRC 15278 / OCh 149</strain>
    </source>
</reference>
<dbReference type="CDD" id="cd05398">
    <property type="entry name" value="NT_ClassII-CCAase"/>
    <property type="match status" value="1"/>
</dbReference>
<dbReference type="HOGENOM" id="CLU_015961_2_3_5"/>
<dbReference type="AlphaFoldDB" id="F7ZGH1"/>
<accession>F7ZGH1</accession>
<dbReference type="eggNOG" id="COG0617">
    <property type="taxonomic scope" value="Bacteria"/>
</dbReference>
<dbReference type="PANTHER" id="PTHR46173:SF1">
    <property type="entry name" value="CCA TRNA NUCLEOTIDYLTRANSFERASE 1, MITOCHONDRIAL"/>
    <property type="match status" value="1"/>
</dbReference>
<dbReference type="GO" id="GO:0046872">
    <property type="term" value="F:metal ion binding"/>
    <property type="evidence" value="ECO:0007669"/>
    <property type="project" value="UniProtKB-KW"/>
</dbReference>
<dbReference type="InterPro" id="IPR002646">
    <property type="entry name" value="PolA_pol_head_dom"/>
</dbReference>
<evidence type="ECO:0000256" key="7">
    <source>
        <dbReference type="ARBA" id="ARBA00022842"/>
    </source>
</evidence>
<feature type="domain" description="tRNA nucleotidyltransferase/poly(A) polymerase RNA and SrmB- binding" evidence="10">
    <location>
        <begin position="191"/>
        <end position="247"/>
    </location>
</feature>
<dbReference type="STRING" id="391595.RLO149_c041910"/>
<dbReference type="SUPFAM" id="SSF81891">
    <property type="entry name" value="Poly A polymerase C-terminal region-like"/>
    <property type="match status" value="1"/>
</dbReference>
<comment type="cofactor">
    <cofactor evidence="1">
        <name>Mg(2+)</name>
        <dbReference type="ChEBI" id="CHEBI:18420"/>
    </cofactor>
</comment>
<keyword evidence="4" id="KW-0548">Nucleotidyltransferase</keyword>
<proteinExistence type="inferred from homology"/>
<evidence type="ECO:0000256" key="8">
    <source>
        <dbReference type="RuleBase" id="RU003953"/>
    </source>
</evidence>
<keyword evidence="2 8" id="KW-0808">Transferase</keyword>
<dbReference type="Gene3D" id="3.30.460.10">
    <property type="entry name" value="Beta Polymerase, domain 2"/>
    <property type="match status" value="1"/>
</dbReference>
<evidence type="ECO:0000259" key="9">
    <source>
        <dbReference type="Pfam" id="PF01743"/>
    </source>
</evidence>
<dbReference type="Gene3D" id="1.10.3090.10">
    <property type="entry name" value="cca-adding enzyme, domain 2"/>
    <property type="match status" value="1"/>
</dbReference>
<dbReference type="Pfam" id="PF12627">
    <property type="entry name" value="PolyA_pol_RNAbd"/>
    <property type="match status" value="1"/>
</dbReference>
<dbReference type="InterPro" id="IPR050264">
    <property type="entry name" value="Bact_CCA-adding_enz_type3_sf"/>
</dbReference>
<keyword evidence="6" id="KW-0547">Nucleotide-binding</keyword>
<evidence type="ECO:0000256" key="2">
    <source>
        <dbReference type="ARBA" id="ARBA00022679"/>
    </source>
</evidence>
<keyword evidence="3" id="KW-0819">tRNA processing</keyword>
<name>F7ZGH1_ROSLO</name>
<dbReference type="PANTHER" id="PTHR46173">
    <property type="entry name" value="CCA TRNA NUCLEOTIDYLTRANSFERASE 1, MITOCHONDRIAL"/>
    <property type="match status" value="1"/>
</dbReference>
<evidence type="ECO:0000256" key="3">
    <source>
        <dbReference type="ARBA" id="ARBA00022694"/>
    </source>
</evidence>
<keyword evidence="5" id="KW-0479">Metal-binding</keyword>
<dbReference type="InterPro" id="IPR032828">
    <property type="entry name" value="PolyA_RNA-bd"/>
</dbReference>
<dbReference type="OrthoDB" id="9805698at2"/>
<gene>
    <name evidence="11" type="ordered locus">RLO149_c041910</name>
</gene>
<organism evidence="11 12">
    <name type="scientific">Roseobacter litoralis (strain ATCC 49566 / DSM 6996 / JCM 21268 / NBRC 15278 / OCh 149)</name>
    <dbReference type="NCBI Taxonomy" id="391595"/>
    <lineage>
        <taxon>Bacteria</taxon>
        <taxon>Pseudomonadati</taxon>
        <taxon>Pseudomonadota</taxon>
        <taxon>Alphaproteobacteria</taxon>
        <taxon>Rhodobacterales</taxon>
        <taxon>Roseobacteraceae</taxon>
        <taxon>Roseobacter</taxon>
    </lineage>
</organism>
<evidence type="ECO:0000256" key="4">
    <source>
        <dbReference type="ARBA" id="ARBA00022695"/>
    </source>
</evidence>
<evidence type="ECO:0000256" key="1">
    <source>
        <dbReference type="ARBA" id="ARBA00001946"/>
    </source>
</evidence>
<dbReference type="GO" id="GO:0000166">
    <property type="term" value="F:nucleotide binding"/>
    <property type="evidence" value="ECO:0007669"/>
    <property type="project" value="UniProtKB-KW"/>
</dbReference>